<organism evidence="2 3">
    <name type="scientific">Albula goreensis</name>
    <dbReference type="NCBI Taxonomy" id="1534307"/>
    <lineage>
        <taxon>Eukaryota</taxon>
        <taxon>Metazoa</taxon>
        <taxon>Chordata</taxon>
        <taxon>Craniata</taxon>
        <taxon>Vertebrata</taxon>
        <taxon>Euteleostomi</taxon>
        <taxon>Actinopterygii</taxon>
        <taxon>Neopterygii</taxon>
        <taxon>Teleostei</taxon>
        <taxon>Albuliformes</taxon>
        <taxon>Albulidae</taxon>
        <taxon>Albula</taxon>
    </lineage>
</organism>
<keyword evidence="3" id="KW-1185">Reference proteome</keyword>
<protein>
    <submittedName>
        <fullName evidence="2">Uncharacterized protein</fullName>
    </submittedName>
</protein>
<evidence type="ECO:0000256" key="1">
    <source>
        <dbReference type="SAM" id="MobiDB-lite"/>
    </source>
</evidence>
<evidence type="ECO:0000313" key="2">
    <source>
        <dbReference type="EMBL" id="KAI1886299.1"/>
    </source>
</evidence>
<sequence>MCRPCLQKEKKHNKAELRTKGATSAGYTQRALCAQTLTCARTKTPAHVPGEYKKTSRHSLYRTRGNRELLRFY</sequence>
<feature type="region of interest" description="Disordered" evidence="1">
    <location>
        <begin position="1"/>
        <end position="21"/>
    </location>
</feature>
<dbReference type="Proteomes" id="UP000829720">
    <property type="component" value="Unassembled WGS sequence"/>
</dbReference>
<proteinExistence type="predicted"/>
<reference evidence="2" key="1">
    <citation type="submission" date="2021-01" db="EMBL/GenBank/DDBJ databases">
        <authorList>
            <person name="Zahm M."/>
            <person name="Roques C."/>
            <person name="Cabau C."/>
            <person name="Klopp C."/>
            <person name="Donnadieu C."/>
            <person name="Jouanno E."/>
            <person name="Lampietro C."/>
            <person name="Louis A."/>
            <person name="Herpin A."/>
            <person name="Echchiki A."/>
            <person name="Berthelot C."/>
            <person name="Parey E."/>
            <person name="Roest-Crollius H."/>
            <person name="Braasch I."/>
            <person name="Postlethwait J."/>
            <person name="Bobe J."/>
            <person name="Montfort J."/>
            <person name="Bouchez O."/>
            <person name="Begum T."/>
            <person name="Mejri S."/>
            <person name="Adams A."/>
            <person name="Chen W.-J."/>
            <person name="Guiguen Y."/>
        </authorList>
    </citation>
    <scope>NUCLEOTIDE SEQUENCE</scope>
    <source>
        <tissue evidence="2">Blood</tissue>
    </source>
</reference>
<accession>A0A8T3CMD5</accession>
<dbReference type="EMBL" id="JAERUA010000020">
    <property type="protein sequence ID" value="KAI1886299.1"/>
    <property type="molecule type" value="Genomic_DNA"/>
</dbReference>
<gene>
    <name evidence="2" type="ORF">AGOR_G00212570</name>
</gene>
<dbReference type="AlphaFoldDB" id="A0A8T3CMD5"/>
<comment type="caution">
    <text evidence="2">The sequence shown here is derived from an EMBL/GenBank/DDBJ whole genome shotgun (WGS) entry which is preliminary data.</text>
</comment>
<evidence type="ECO:0000313" key="3">
    <source>
        <dbReference type="Proteomes" id="UP000829720"/>
    </source>
</evidence>
<name>A0A8T3CMD5_9TELE</name>